<evidence type="ECO:0000313" key="1">
    <source>
        <dbReference type="EMBL" id="KRX09257.1"/>
    </source>
</evidence>
<evidence type="ECO:0000313" key="2">
    <source>
        <dbReference type="Proteomes" id="UP000054937"/>
    </source>
</evidence>
<evidence type="ECO:0008006" key="3">
    <source>
        <dbReference type="Google" id="ProtNLM"/>
    </source>
</evidence>
<protein>
    <recommendedName>
        <fullName evidence="3">SKP1 component dimerisation domain-containing protein</fullName>
    </recommendedName>
</protein>
<dbReference type="AlphaFoldDB" id="A0A0V0R436"/>
<dbReference type="Gene3D" id="3.30.710.10">
    <property type="entry name" value="Potassium Channel Kv1.1, Chain A"/>
    <property type="match status" value="1"/>
</dbReference>
<dbReference type="InParanoid" id="A0A0V0R436"/>
<dbReference type="OrthoDB" id="303456at2759"/>
<sequence>MNSNIHIRSKQGDVMQFQQELADLSKYIQDIPDKSQIIELPNIDTNTIQLLQKFLEAHQYDRTSMKYTFPFKSNVLKDHIDYISFEVFKSYYTPFDLQKNAQQFAPIIQLAFLLDIQQLKKITNICLQIPLYCGTSENEIKAFRDRFDISEESLTSEIQKKIIEENKPIFNKLKENFKKKLLELEQKALAQQELLK</sequence>
<proteinExistence type="predicted"/>
<comment type="caution">
    <text evidence="1">The sequence shown here is derived from an EMBL/GenBank/DDBJ whole genome shotgun (WGS) entry which is preliminary data.</text>
</comment>
<accession>A0A0V0R436</accession>
<dbReference type="EMBL" id="LDAU01000053">
    <property type="protein sequence ID" value="KRX09257.1"/>
    <property type="molecule type" value="Genomic_DNA"/>
</dbReference>
<name>A0A0V0R436_PSEPJ</name>
<gene>
    <name evidence="1" type="ORF">PPERSA_05926</name>
</gene>
<organism evidence="1 2">
    <name type="scientific">Pseudocohnilembus persalinus</name>
    <name type="common">Ciliate</name>
    <dbReference type="NCBI Taxonomy" id="266149"/>
    <lineage>
        <taxon>Eukaryota</taxon>
        <taxon>Sar</taxon>
        <taxon>Alveolata</taxon>
        <taxon>Ciliophora</taxon>
        <taxon>Intramacronucleata</taxon>
        <taxon>Oligohymenophorea</taxon>
        <taxon>Scuticociliatia</taxon>
        <taxon>Philasterida</taxon>
        <taxon>Pseudocohnilembidae</taxon>
        <taxon>Pseudocohnilembus</taxon>
    </lineage>
</organism>
<dbReference type="Proteomes" id="UP000054937">
    <property type="component" value="Unassembled WGS sequence"/>
</dbReference>
<dbReference type="InterPro" id="IPR011333">
    <property type="entry name" value="SKP1/BTB/POZ_sf"/>
</dbReference>
<reference evidence="1 2" key="1">
    <citation type="journal article" date="2015" name="Sci. Rep.">
        <title>Genome of the facultative scuticociliatosis pathogen Pseudocohnilembus persalinus provides insight into its virulence through horizontal gene transfer.</title>
        <authorList>
            <person name="Xiong J."/>
            <person name="Wang G."/>
            <person name="Cheng J."/>
            <person name="Tian M."/>
            <person name="Pan X."/>
            <person name="Warren A."/>
            <person name="Jiang C."/>
            <person name="Yuan D."/>
            <person name="Miao W."/>
        </authorList>
    </citation>
    <scope>NUCLEOTIDE SEQUENCE [LARGE SCALE GENOMIC DNA]</scope>
    <source>
        <strain evidence="1">36N120E</strain>
    </source>
</reference>
<keyword evidence="2" id="KW-1185">Reference proteome</keyword>